<feature type="compositionally biased region" description="Polar residues" evidence="4">
    <location>
        <begin position="283"/>
        <end position="325"/>
    </location>
</feature>
<feature type="region of interest" description="Disordered" evidence="4">
    <location>
        <begin position="178"/>
        <end position="200"/>
    </location>
</feature>
<keyword evidence="5" id="KW-0472">Membrane</keyword>
<feature type="region of interest" description="Disordered" evidence="4">
    <location>
        <begin position="274"/>
        <end position="395"/>
    </location>
</feature>
<evidence type="ECO:0000256" key="2">
    <source>
        <dbReference type="ARBA" id="ARBA00022741"/>
    </source>
</evidence>
<proteinExistence type="predicted"/>
<accession>A0A165LCW4</accession>
<evidence type="ECO:0000256" key="4">
    <source>
        <dbReference type="SAM" id="MobiDB-lite"/>
    </source>
</evidence>
<keyword evidence="8" id="KW-1185">Reference proteome</keyword>
<evidence type="ECO:0000256" key="3">
    <source>
        <dbReference type="ARBA" id="ARBA00022840"/>
    </source>
</evidence>
<evidence type="ECO:0000256" key="5">
    <source>
        <dbReference type="SAM" id="Phobius"/>
    </source>
</evidence>
<dbReference type="OrthoDB" id="3270641at2759"/>
<feature type="domain" description="Epidermal growth factor receptor-like transmembrane-juxtamembrane segment" evidence="6">
    <location>
        <begin position="207"/>
        <end position="233"/>
    </location>
</feature>
<keyword evidence="1" id="KW-0597">Phosphoprotein</keyword>
<dbReference type="Proteomes" id="UP000076727">
    <property type="component" value="Unassembled WGS sequence"/>
</dbReference>
<feature type="region of interest" description="Disordered" evidence="4">
    <location>
        <begin position="408"/>
        <end position="448"/>
    </location>
</feature>
<reference evidence="7 8" key="1">
    <citation type="journal article" date="2016" name="Mol. Biol. Evol.">
        <title>Comparative Genomics of Early-Diverging Mushroom-Forming Fungi Provides Insights into the Origins of Lignocellulose Decay Capabilities.</title>
        <authorList>
            <person name="Nagy L.G."/>
            <person name="Riley R."/>
            <person name="Tritt A."/>
            <person name="Adam C."/>
            <person name="Daum C."/>
            <person name="Floudas D."/>
            <person name="Sun H."/>
            <person name="Yadav J.S."/>
            <person name="Pangilinan J."/>
            <person name="Larsson K.H."/>
            <person name="Matsuura K."/>
            <person name="Barry K."/>
            <person name="Labutti K."/>
            <person name="Kuo R."/>
            <person name="Ohm R.A."/>
            <person name="Bhattacharya S.S."/>
            <person name="Shirouzu T."/>
            <person name="Yoshinaga Y."/>
            <person name="Martin F.M."/>
            <person name="Grigoriev I.V."/>
            <person name="Hibbett D.S."/>
        </authorList>
    </citation>
    <scope>NUCLEOTIDE SEQUENCE [LARGE SCALE GENOMIC DNA]</scope>
    <source>
        <strain evidence="7 8">L-15889</strain>
    </source>
</reference>
<evidence type="ECO:0000259" key="6">
    <source>
        <dbReference type="Pfam" id="PF21314"/>
    </source>
</evidence>
<evidence type="ECO:0000313" key="8">
    <source>
        <dbReference type="Proteomes" id="UP000076727"/>
    </source>
</evidence>
<organism evidence="7 8">
    <name type="scientific">Daedalea quercina L-15889</name>
    <dbReference type="NCBI Taxonomy" id="1314783"/>
    <lineage>
        <taxon>Eukaryota</taxon>
        <taxon>Fungi</taxon>
        <taxon>Dikarya</taxon>
        <taxon>Basidiomycota</taxon>
        <taxon>Agaricomycotina</taxon>
        <taxon>Agaricomycetes</taxon>
        <taxon>Polyporales</taxon>
        <taxon>Fomitopsis</taxon>
    </lineage>
</organism>
<evidence type="ECO:0000313" key="7">
    <source>
        <dbReference type="EMBL" id="KZT64252.1"/>
    </source>
</evidence>
<keyword evidence="5" id="KW-0812">Transmembrane</keyword>
<keyword evidence="2" id="KW-0547">Nucleotide-binding</keyword>
<name>A0A165LCW4_9APHY</name>
<feature type="compositionally biased region" description="Low complexity" evidence="4">
    <location>
        <begin position="364"/>
        <end position="375"/>
    </location>
</feature>
<dbReference type="Gene3D" id="2.60.120.260">
    <property type="entry name" value="Galactose-binding domain-like"/>
    <property type="match status" value="1"/>
</dbReference>
<protein>
    <recommendedName>
        <fullName evidence="6">Epidermal growth factor receptor-like transmembrane-juxtamembrane segment domain-containing protein</fullName>
    </recommendedName>
</protein>
<gene>
    <name evidence="7" type="ORF">DAEQUDRAFT_760036</name>
</gene>
<feature type="compositionally biased region" description="Low complexity" evidence="4">
    <location>
        <begin position="178"/>
        <end position="195"/>
    </location>
</feature>
<evidence type="ECO:0000256" key="1">
    <source>
        <dbReference type="ARBA" id="ARBA00022553"/>
    </source>
</evidence>
<feature type="transmembrane region" description="Helical" evidence="5">
    <location>
        <begin position="204"/>
        <end position="229"/>
    </location>
</feature>
<dbReference type="AlphaFoldDB" id="A0A165LCW4"/>
<dbReference type="GO" id="GO:0005524">
    <property type="term" value="F:ATP binding"/>
    <property type="evidence" value="ECO:0007669"/>
    <property type="project" value="UniProtKB-KW"/>
</dbReference>
<feature type="compositionally biased region" description="Pro residues" evidence="4">
    <location>
        <begin position="424"/>
        <end position="439"/>
    </location>
</feature>
<dbReference type="InterPro" id="IPR049328">
    <property type="entry name" value="TM_ErbB1"/>
</dbReference>
<feature type="region of interest" description="Disordered" evidence="4">
    <location>
        <begin position="465"/>
        <end position="485"/>
    </location>
</feature>
<dbReference type="EMBL" id="KV429135">
    <property type="protein sequence ID" value="KZT64252.1"/>
    <property type="molecule type" value="Genomic_DNA"/>
</dbReference>
<dbReference type="Pfam" id="PF21314">
    <property type="entry name" value="TM_ErbB1"/>
    <property type="match status" value="1"/>
</dbReference>
<keyword evidence="3" id="KW-0067">ATP-binding</keyword>
<sequence>MAEATNRTIDDEYGDVVTGAKPTYSDSSWNYGPECPGCYVQPVAGETFDQSWHDTTASPTDPAPRNVTISFTGTALWVYGVVPNYVPYATTFVNISFELDGKVAGTYTHAPSDNVDYEYNVTLYSNTALANVQHTLVMTPQREPNASYMAFDWAKYTYEDATSSSSVSSASNTLAGATSTASAAPSPTTSVATSSQNTSRRTPVAAIAGGVIGGVGFLALLALLFFVYLRRRHGGADKILRGGSSGGTDIEPASHVDPFLDPSMRQANVRAVTAHTRHPSRLSLLTSSNPDSAAPTTSTFLQTAAPSTVYSPSDPSAFSSETRSAGATGHRKGTSSTSLWVVPLDTPGASRDALAPPASNTPVPLAADPPASAARPRARSTRQATKATMRREELSRQVRDIENAVADLRRRQSSQSARTVLSPHSPPGTVPVPPLPGAPPADNGDSQLRRQIEALQLEVERLRGEQDILLTEPPPAYVYDEEGDS</sequence>
<keyword evidence="5" id="KW-1133">Transmembrane helix</keyword>